<dbReference type="AlphaFoldDB" id="A0A840EIB9"/>
<dbReference type="SUPFAM" id="SSF56935">
    <property type="entry name" value="Porins"/>
    <property type="match status" value="1"/>
</dbReference>
<feature type="domain" description="Outer membrane protein beta-barrel" evidence="1">
    <location>
        <begin position="756"/>
        <end position="890"/>
    </location>
</feature>
<dbReference type="EMBL" id="JACIFO010000001">
    <property type="protein sequence ID" value="MBB4117908.1"/>
    <property type="molecule type" value="Genomic_DNA"/>
</dbReference>
<reference evidence="2 3" key="1">
    <citation type="submission" date="2020-08" db="EMBL/GenBank/DDBJ databases">
        <title>Genomic Encyclopedia of Type Strains, Phase IV (KMG-IV): sequencing the most valuable type-strain genomes for metagenomic binning, comparative biology and taxonomic classification.</title>
        <authorList>
            <person name="Goeker M."/>
        </authorList>
    </citation>
    <scope>NUCLEOTIDE SEQUENCE [LARGE SCALE GENOMIC DNA]</scope>
    <source>
        <strain evidence="2 3">DSM 29568</strain>
    </source>
</reference>
<dbReference type="InterPro" id="IPR041700">
    <property type="entry name" value="OMP_b-brl_3"/>
</dbReference>
<organism evidence="2 3">
    <name type="scientific">Mesonia hippocampi</name>
    <dbReference type="NCBI Taxonomy" id="1628250"/>
    <lineage>
        <taxon>Bacteria</taxon>
        <taxon>Pseudomonadati</taxon>
        <taxon>Bacteroidota</taxon>
        <taxon>Flavobacteriia</taxon>
        <taxon>Flavobacteriales</taxon>
        <taxon>Flavobacteriaceae</taxon>
        <taxon>Mesonia</taxon>
    </lineage>
</organism>
<dbReference type="Pfam" id="PF14905">
    <property type="entry name" value="OMP_b-brl_3"/>
    <property type="match status" value="2"/>
</dbReference>
<evidence type="ECO:0000313" key="3">
    <source>
        <dbReference type="Proteomes" id="UP000553034"/>
    </source>
</evidence>
<comment type="caution">
    <text evidence="2">The sequence shown here is derived from an EMBL/GenBank/DDBJ whole genome shotgun (WGS) entry which is preliminary data.</text>
</comment>
<dbReference type="InterPro" id="IPR008969">
    <property type="entry name" value="CarboxyPept-like_regulatory"/>
</dbReference>
<feature type="domain" description="Outer membrane protein beta-barrel" evidence="1">
    <location>
        <begin position="433"/>
        <end position="753"/>
    </location>
</feature>
<gene>
    <name evidence="2" type="ORF">GGR32_000180</name>
</gene>
<protein>
    <recommendedName>
        <fullName evidence="1">Outer membrane protein beta-barrel domain-containing protein</fullName>
    </recommendedName>
</protein>
<dbReference type="Proteomes" id="UP000553034">
    <property type="component" value="Unassembled WGS sequence"/>
</dbReference>
<dbReference type="SUPFAM" id="SSF49464">
    <property type="entry name" value="Carboxypeptidase regulatory domain-like"/>
    <property type="match status" value="1"/>
</dbReference>
<accession>A0A840EIB9</accession>
<name>A0A840EIB9_9FLAO</name>
<proteinExistence type="predicted"/>
<evidence type="ECO:0000313" key="2">
    <source>
        <dbReference type="EMBL" id="MBB4117908.1"/>
    </source>
</evidence>
<evidence type="ECO:0000259" key="1">
    <source>
        <dbReference type="Pfam" id="PF14905"/>
    </source>
</evidence>
<keyword evidence="3" id="KW-1185">Reference proteome</keyword>
<sequence>MMVLFLWINTSYTQTLTFSITGKVVDEQQQALESATVFAETVKDSSLVGYTITNASGDFELTEKMQTPEEIYLYISYTGFVTHKQKLIPKPTISLGEIPLKIENNTLDEVLVEGKSAPIAIKKDTLEFNAASFATRPDANLEELLKKLPGIEVDNDGNIMVNGKQVSRILVNGQEFFGKDPKIATKNLPKDIINKIQVVDTKTKKEEFTGKESDAEDKTINITIAEDKNKGFFARMTAGGGTNNRYELNGTANYFNNKMRLSLLGSGNNINSSGFTFDEVFDSMGRNAYSVTGGGSNSGITKTENTGVDFVNEWDNKTELSASYFYNKAANTTASIGYRENILPDKHYFNENKTTSKRNNQNHRASIGFHAEPDTLTRISIYPNLTANTGFSTNTSKAFSYNANGDPINDAETSTFSEVKNINFSNTLNAIRKIGKNGAYVALEFSNTNNNSKQQEEYYAERKIYKETETLPETSIQDQYIEENKQTDKYSVMLDTRIPITEKSSIDINYTYVKENQANERLVYEKDQAAHYNALNENLSNNFQTTIYKYQPSLGWVYKTEKLITKVSSGLQQTKLSNEDYFSDKRFSNTYNNLYARIFARYKITKTKSLRFTYRNSRSTPSIQQLQPVANVTNPLNTVVGNPDLNPTLSHRMRLNYYDYNFKAQTGFYAYINGSVVNDKIVSVSITDENLIRTTTYANVNGSWRVTMGVNGDKKYDWVNGDALKISIGVTGNYSNNIGFSNGKKYTAKRFTTSPRVSVTYDVGEIISITPNYSIDFNNSRYSLNNNRNEQYINQALGLNITSYFPENLVFGSDMRYTKLGNVAPGFKDNFLLWNVSLGYKFWGEDGIIKLKVFDMLNENTSTSRYTGQDYVQDTEQLVLEQYIMLSFTYKFNKFAGSKTSPPSKRNRRYRIR</sequence>